<organism evidence="7 8">
    <name type="scientific">Paraflavitalea soli</name>
    <dbReference type="NCBI Taxonomy" id="2315862"/>
    <lineage>
        <taxon>Bacteria</taxon>
        <taxon>Pseudomonadati</taxon>
        <taxon>Bacteroidota</taxon>
        <taxon>Chitinophagia</taxon>
        <taxon>Chitinophagales</taxon>
        <taxon>Chitinophagaceae</taxon>
        <taxon>Paraflavitalea</taxon>
    </lineage>
</organism>
<evidence type="ECO:0000256" key="5">
    <source>
        <dbReference type="SAM" id="Phobius"/>
    </source>
</evidence>
<evidence type="ECO:0000256" key="1">
    <source>
        <dbReference type="ARBA" id="ARBA00004141"/>
    </source>
</evidence>
<evidence type="ECO:0000256" key="4">
    <source>
        <dbReference type="ARBA" id="ARBA00023136"/>
    </source>
</evidence>
<evidence type="ECO:0000259" key="6">
    <source>
        <dbReference type="Pfam" id="PF04932"/>
    </source>
</evidence>
<feature type="transmembrane region" description="Helical" evidence="5">
    <location>
        <begin position="239"/>
        <end position="257"/>
    </location>
</feature>
<keyword evidence="4 5" id="KW-0472">Membrane</keyword>
<dbReference type="KEGG" id="pseg:D3H65_27370"/>
<evidence type="ECO:0000256" key="3">
    <source>
        <dbReference type="ARBA" id="ARBA00022989"/>
    </source>
</evidence>
<feature type="transmembrane region" description="Helical" evidence="5">
    <location>
        <begin position="124"/>
        <end position="143"/>
    </location>
</feature>
<dbReference type="PANTHER" id="PTHR37422:SF17">
    <property type="entry name" value="O-ANTIGEN LIGASE"/>
    <property type="match status" value="1"/>
</dbReference>
<feature type="domain" description="O-antigen ligase-related" evidence="6">
    <location>
        <begin position="199"/>
        <end position="369"/>
    </location>
</feature>
<dbReference type="OrthoDB" id="1631746at2"/>
<sequence length="438" mass="49453">METKKDVIFYVSLFIQVSYIASLASVIFSLRAVSSIALPGILAGSVVYNKIETGSLFNKRLINPILAGCLLFYLMQFTGLLYTNNTEEGWRHIGLKIAILATPVALCSSNYLNAYSYKKIMHPYIYLLIVCMLYCLFVATVNYYRNNAGVSAFLYHQLVSPVLFHAIHFSILTFAGLTYVLETFRKKNYFINYVVHSLITLLFLTFIVLLSSKLIIVFSIVYLLFYILRVAFKKTNRKLIYTSILLGLAAIGIVFFTHNPISQRFDEIVSGDIKGILKQEKFKPGDYFNGLQFRILEWRFTGEILTENDAWLTGVGPGDAQALLDKKYAETNMYVGDPAKGATGFLGYNTHNQFLESILQTGIFGLLAFGLIAYGMIWMAIKRKNYQVSGIITLILLYSFNESFLETQYGIFIAIFLPLFIYYGTEPANSPSTATAVQ</sequence>
<keyword evidence="2 5" id="KW-0812">Transmembrane</keyword>
<feature type="transmembrane region" description="Helical" evidence="5">
    <location>
        <begin position="61"/>
        <end position="81"/>
    </location>
</feature>
<dbReference type="Pfam" id="PF04932">
    <property type="entry name" value="Wzy_C"/>
    <property type="match status" value="1"/>
</dbReference>
<feature type="transmembrane region" description="Helical" evidence="5">
    <location>
        <begin position="215"/>
        <end position="232"/>
    </location>
</feature>
<dbReference type="GO" id="GO:0016020">
    <property type="term" value="C:membrane"/>
    <property type="evidence" value="ECO:0007669"/>
    <property type="project" value="UniProtKB-SubCell"/>
</dbReference>
<feature type="transmembrane region" description="Helical" evidence="5">
    <location>
        <begin position="93"/>
        <end position="112"/>
    </location>
</feature>
<name>A0A3B7MWT7_9BACT</name>
<dbReference type="EMBL" id="CP032157">
    <property type="protein sequence ID" value="AXY77476.1"/>
    <property type="molecule type" value="Genomic_DNA"/>
</dbReference>
<dbReference type="PANTHER" id="PTHR37422">
    <property type="entry name" value="TEICHURONIC ACID BIOSYNTHESIS PROTEIN TUAE"/>
    <property type="match status" value="1"/>
</dbReference>
<feature type="transmembrane region" description="Helical" evidence="5">
    <location>
        <begin position="32"/>
        <end position="49"/>
    </location>
</feature>
<feature type="transmembrane region" description="Helical" evidence="5">
    <location>
        <begin position="190"/>
        <end position="209"/>
    </location>
</feature>
<gene>
    <name evidence="7" type="ORF">D3H65_27370</name>
</gene>
<feature type="transmembrane region" description="Helical" evidence="5">
    <location>
        <begin position="407"/>
        <end position="425"/>
    </location>
</feature>
<reference evidence="7 8" key="1">
    <citation type="submission" date="2018-09" db="EMBL/GenBank/DDBJ databases">
        <title>Genome sequencing of strain 6GH32-13.</title>
        <authorList>
            <person name="Weon H.-Y."/>
            <person name="Heo J."/>
            <person name="Kwon S.-W."/>
        </authorList>
    </citation>
    <scope>NUCLEOTIDE SEQUENCE [LARGE SCALE GENOMIC DNA]</scope>
    <source>
        <strain evidence="7 8">5GH32-13</strain>
    </source>
</reference>
<dbReference type="Proteomes" id="UP000263900">
    <property type="component" value="Chromosome"/>
</dbReference>
<comment type="subcellular location">
    <subcellularLocation>
        <location evidence="1">Membrane</location>
        <topology evidence="1">Multi-pass membrane protein</topology>
    </subcellularLocation>
</comment>
<keyword evidence="8" id="KW-1185">Reference proteome</keyword>
<feature type="transmembrane region" description="Helical" evidence="5">
    <location>
        <begin position="7"/>
        <end position="26"/>
    </location>
</feature>
<proteinExistence type="predicted"/>
<accession>A0A3B7MWT7</accession>
<evidence type="ECO:0000313" key="7">
    <source>
        <dbReference type="EMBL" id="AXY77476.1"/>
    </source>
</evidence>
<feature type="transmembrane region" description="Helical" evidence="5">
    <location>
        <begin position="163"/>
        <end position="181"/>
    </location>
</feature>
<protein>
    <recommendedName>
        <fullName evidence="6">O-antigen ligase-related domain-containing protein</fullName>
    </recommendedName>
</protein>
<evidence type="ECO:0000256" key="2">
    <source>
        <dbReference type="ARBA" id="ARBA00022692"/>
    </source>
</evidence>
<evidence type="ECO:0000313" key="8">
    <source>
        <dbReference type="Proteomes" id="UP000263900"/>
    </source>
</evidence>
<keyword evidence="3 5" id="KW-1133">Transmembrane helix</keyword>
<feature type="transmembrane region" description="Helical" evidence="5">
    <location>
        <begin position="358"/>
        <end position="378"/>
    </location>
</feature>
<dbReference type="InterPro" id="IPR051533">
    <property type="entry name" value="WaaL-like"/>
</dbReference>
<dbReference type="AlphaFoldDB" id="A0A3B7MWT7"/>
<dbReference type="InterPro" id="IPR007016">
    <property type="entry name" value="O-antigen_ligase-rel_domated"/>
</dbReference>